<dbReference type="Gene3D" id="3.40.50.300">
    <property type="entry name" value="P-loop containing nucleotide triphosphate hydrolases"/>
    <property type="match status" value="1"/>
</dbReference>
<proteinExistence type="predicted"/>
<organism evidence="2 3">
    <name type="scientific">Streptodolium elevatio</name>
    <dbReference type="NCBI Taxonomy" id="3157996"/>
    <lineage>
        <taxon>Bacteria</taxon>
        <taxon>Bacillati</taxon>
        <taxon>Actinomycetota</taxon>
        <taxon>Actinomycetes</taxon>
        <taxon>Kitasatosporales</taxon>
        <taxon>Streptomycetaceae</taxon>
        <taxon>Streptodolium</taxon>
    </lineage>
</organism>
<reference evidence="2 3" key="1">
    <citation type="submission" date="2024-06" db="EMBL/GenBank/DDBJ databases">
        <title>The Natural Products Discovery Center: Release of the First 8490 Sequenced Strains for Exploring Actinobacteria Biosynthetic Diversity.</title>
        <authorList>
            <person name="Kalkreuter E."/>
            <person name="Kautsar S.A."/>
            <person name="Yang D."/>
            <person name="Bader C.D."/>
            <person name="Teijaro C.N."/>
            <person name="Fluegel L."/>
            <person name="Davis C.M."/>
            <person name="Simpson J.R."/>
            <person name="Lauterbach L."/>
            <person name="Steele A.D."/>
            <person name="Gui C."/>
            <person name="Meng S."/>
            <person name="Li G."/>
            <person name="Viehrig K."/>
            <person name="Ye F."/>
            <person name="Su P."/>
            <person name="Kiefer A.F."/>
            <person name="Nichols A."/>
            <person name="Cepeda A.J."/>
            <person name="Yan W."/>
            <person name="Fan B."/>
            <person name="Jiang Y."/>
            <person name="Adhikari A."/>
            <person name="Zheng C.-J."/>
            <person name="Schuster L."/>
            <person name="Cowan T.M."/>
            <person name="Smanski M.J."/>
            <person name="Chevrette M.G."/>
            <person name="De Carvalho L.P.S."/>
            <person name="Shen B."/>
        </authorList>
    </citation>
    <scope>NUCLEOTIDE SEQUENCE [LARGE SCALE GENOMIC DNA]</scope>
    <source>
        <strain evidence="2 3">NPDC048946</strain>
    </source>
</reference>
<evidence type="ECO:0000313" key="3">
    <source>
        <dbReference type="Proteomes" id="UP001551482"/>
    </source>
</evidence>
<name>A0ABV3DNB4_9ACTN</name>
<sequence>MREDTGPARATALRPDGLHDLRGRPVPAALRYGPTDLVVVSGLPGAGKSTLMARCAQAPLIDSQHVRESYQDRLPPWLPYSVFRPLVRSTHYLRLMAELRASGPLVIHDCGTVPLVRSWVRRTARRQQRHVHLLFLDADAQAARGGQHARGRSVSTREFARHRAVAQRSLDRLLAASAPPPGWASAVLLDRAGARTLREIVFRSPPGRALPVPREPRGSQDTGRARLVRGA</sequence>
<dbReference type="SUPFAM" id="SSF52540">
    <property type="entry name" value="P-loop containing nucleoside triphosphate hydrolases"/>
    <property type="match status" value="1"/>
</dbReference>
<gene>
    <name evidence="2" type="ORF">AB0C36_27475</name>
</gene>
<accession>A0ABV3DNB4</accession>
<keyword evidence="3" id="KW-1185">Reference proteome</keyword>
<dbReference type="RefSeq" id="WP_358358863.1">
    <property type="nucleotide sequence ID" value="NZ_JBEZFP010000083.1"/>
</dbReference>
<dbReference type="Proteomes" id="UP001551482">
    <property type="component" value="Unassembled WGS sequence"/>
</dbReference>
<dbReference type="Pfam" id="PF13671">
    <property type="entry name" value="AAA_33"/>
    <property type="match status" value="1"/>
</dbReference>
<feature type="region of interest" description="Disordered" evidence="1">
    <location>
        <begin position="206"/>
        <end position="231"/>
    </location>
</feature>
<dbReference type="InterPro" id="IPR027417">
    <property type="entry name" value="P-loop_NTPase"/>
</dbReference>
<protein>
    <submittedName>
        <fullName evidence="2">AAA family ATPase</fullName>
    </submittedName>
</protein>
<comment type="caution">
    <text evidence="2">The sequence shown here is derived from an EMBL/GenBank/DDBJ whole genome shotgun (WGS) entry which is preliminary data.</text>
</comment>
<evidence type="ECO:0000313" key="2">
    <source>
        <dbReference type="EMBL" id="MEU8137245.1"/>
    </source>
</evidence>
<evidence type="ECO:0000256" key="1">
    <source>
        <dbReference type="SAM" id="MobiDB-lite"/>
    </source>
</evidence>
<dbReference type="EMBL" id="JBEZFP010000083">
    <property type="protein sequence ID" value="MEU8137245.1"/>
    <property type="molecule type" value="Genomic_DNA"/>
</dbReference>